<evidence type="ECO:0000256" key="12">
    <source>
        <dbReference type="SAM" id="MobiDB-lite"/>
    </source>
</evidence>
<organism evidence="14 15">
    <name type="scientific">Luteipulveratus halotolerans</name>
    <dbReference type="NCBI Taxonomy" id="1631356"/>
    <lineage>
        <taxon>Bacteria</taxon>
        <taxon>Bacillati</taxon>
        <taxon>Actinomycetota</taxon>
        <taxon>Actinomycetes</taxon>
        <taxon>Micrococcales</taxon>
        <taxon>Dermacoccaceae</taxon>
        <taxon>Luteipulveratus</taxon>
    </lineage>
</organism>
<protein>
    <recommendedName>
        <fullName evidence="10">L-threonylcarbamoyladenylate synthase</fullName>
        <ecNumber evidence="3">2.7.7.87</ecNumber>
    </recommendedName>
    <alternativeName>
        <fullName evidence="10">L-threonylcarbamoyladenylate synthase</fullName>
    </alternativeName>
</protein>
<gene>
    <name evidence="14" type="ORF">VV01_04740</name>
</gene>
<dbReference type="NCBIfam" id="TIGR00057">
    <property type="entry name" value="L-threonylcarbamoyladenylate synthase"/>
    <property type="match status" value="1"/>
</dbReference>
<keyword evidence="8" id="KW-0547">Nucleotide-binding</keyword>
<keyword evidence="4" id="KW-0963">Cytoplasm</keyword>
<dbReference type="PATRIC" id="fig|1631356.3.peg.890"/>
<comment type="catalytic activity">
    <reaction evidence="11">
        <text>L-threonine + hydrogencarbonate + ATP = L-threonylcarbamoyladenylate + diphosphate + H2O</text>
        <dbReference type="Rhea" id="RHEA:36407"/>
        <dbReference type="ChEBI" id="CHEBI:15377"/>
        <dbReference type="ChEBI" id="CHEBI:17544"/>
        <dbReference type="ChEBI" id="CHEBI:30616"/>
        <dbReference type="ChEBI" id="CHEBI:33019"/>
        <dbReference type="ChEBI" id="CHEBI:57926"/>
        <dbReference type="ChEBI" id="CHEBI:73682"/>
        <dbReference type="EC" id="2.7.7.87"/>
    </reaction>
</comment>
<dbReference type="OrthoDB" id="9814580at2"/>
<dbReference type="EMBL" id="LAIR01000002">
    <property type="protein sequence ID" value="KNX36615.1"/>
    <property type="molecule type" value="Genomic_DNA"/>
</dbReference>
<evidence type="ECO:0000256" key="2">
    <source>
        <dbReference type="ARBA" id="ARBA00007663"/>
    </source>
</evidence>
<feature type="region of interest" description="Disordered" evidence="12">
    <location>
        <begin position="220"/>
        <end position="301"/>
    </location>
</feature>
<evidence type="ECO:0000313" key="15">
    <source>
        <dbReference type="Proteomes" id="UP000037397"/>
    </source>
</evidence>
<keyword evidence="15" id="KW-1185">Reference proteome</keyword>
<evidence type="ECO:0000256" key="3">
    <source>
        <dbReference type="ARBA" id="ARBA00012584"/>
    </source>
</evidence>
<dbReference type="InterPro" id="IPR017945">
    <property type="entry name" value="DHBP_synth_RibB-like_a/b_dom"/>
</dbReference>
<evidence type="ECO:0000256" key="9">
    <source>
        <dbReference type="ARBA" id="ARBA00022840"/>
    </source>
</evidence>
<evidence type="ECO:0000256" key="11">
    <source>
        <dbReference type="ARBA" id="ARBA00048366"/>
    </source>
</evidence>
<dbReference type="PROSITE" id="PS51163">
    <property type="entry name" value="YRDC"/>
    <property type="match status" value="1"/>
</dbReference>
<dbReference type="GO" id="GO:0000049">
    <property type="term" value="F:tRNA binding"/>
    <property type="evidence" value="ECO:0007669"/>
    <property type="project" value="TreeGrafter"/>
</dbReference>
<keyword evidence="6" id="KW-0819">tRNA processing</keyword>
<evidence type="ECO:0000259" key="13">
    <source>
        <dbReference type="PROSITE" id="PS51163"/>
    </source>
</evidence>
<dbReference type="RefSeq" id="WP_071606291.1">
    <property type="nucleotide sequence ID" value="NZ_LAIR01000002.1"/>
</dbReference>
<dbReference type="InterPro" id="IPR050156">
    <property type="entry name" value="TC-AMP_synthase_SUA5"/>
</dbReference>
<feature type="domain" description="YrdC-like" evidence="13">
    <location>
        <begin position="14"/>
        <end position="199"/>
    </location>
</feature>
<accession>A0A0L6CGB5</accession>
<dbReference type="Gene3D" id="3.90.870.10">
    <property type="entry name" value="DHBP synthase"/>
    <property type="match status" value="1"/>
</dbReference>
<dbReference type="AlphaFoldDB" id="A0A0L6CGB5"/>
<comment type="caution">
    <text evidence="14">The sequence shown here is derived from an EMBL/GenBank/DDBJ whole genome shotgun (WGS) entry which is preliminary data.</text>
</comment>
<dbReference type="Pfam" id="PF01300">
    <property type="entry name" value="Sua5_yciO_yrdC"/>
    <property type="match status" value="1"/>
</dbReference>
<dbReference type="STRING" id="1631356.VV01_04740"/>
<evidence type="ECO:0000256" key="6">
    <source>
        <dbReference type="ARBA" id="ARBA00022694"/>
    </source>
</evidence>
<feature type="compositionally biased region" description="Low complexity" evidence="12">
    <location>
        <begin position="281"/>
        <end position="301"/>
    </location>
</feature>
<proteinExistence type="inferred from homology"/>
<evidence type="ECO:0000256" key="7">
    <source>
        <dbReference type="ARBA" id="ARBA00022695"/>
    </source>
</evidence>
<dbReference type="GO" id="GO:0003725">
    <property type="term" value="F:double-stranded RNA binding"/>
    <property type="evidence" value="ECO:0007669"/>
    <property type="project" value="InterPro"/>
</dbReference>
<dbReference type="GO" id="GO:0006450">
    <property type="term" value="P:regulation of translational fidelity"/>
    <property type="evidence" value="ECO:0007669"/>
    <property type="project" value="TreeGrafter"/>
</dbReference>
<dbReference type="Proteomes" id="UP000037397">
    <property type="component" value="Unassembled WGS sequence"/>
</dbReference>
<dbReference type="GO" id="GO:0005737">
    <property type="term" value="C:cytoplasm"/>
    <property type="evidence" value="ECO:0007669"/>
    <property type="project" value="UniProtKB-SubCell"/>
</dbReference>
<sequence length="301" mass="31290">MSPVFDCSTPQGRDDGLAAAKEAIGEGRLVVLPTDTVYGLAADAFNPTGVNAIFSAKGRGRDMPPPVLVPNPRTVDGLAMAMPSWVRRLMKEFWPGGLTLVVRAQQSLSWDLGDTNGTVGLRMPDDEVALALLAETGPLAVSSANRTGQPAATTITDAGFQLGPFADVYLDGGTRDQQQPSTIVDCTKPDPVVLREGAVSVARLREVLGDIHLVAATSDVEGDDGRRGGVPELPDGVEVSSSADVDETPEPSLGQHWHDASTVQPSRSRGSTVLPPPADPAPSADPAASSDPTDSATGEPR</sequence>
<dbReference type="GO" id="GO:0005524">
    <property type="term" value="F:ATP binding"/>
    <property type="evidence" value="ECO:0007669"/>
    <property type="project" value="UniProtKB-KW"/>
</dbReference>
<dbReference type="SUPFAM" id="SSF55821">
    <property type="entry name" value="YrdC/RibB"/>
    <property type="match status" value="1"/>
</dbReference>
<dbReference type="GO" id="GO:0061710">
    <property type="term" value="F:L-threonylcarbamoyladenylate synthase"/>
    <property type="evidence" value="ECO:0007669"/>
    <property type="project" value="UniProtKB-EC"/>
</dbReference>
<name>A0A0L6CGB5_9MICO</name>
<comment type="subcellular location">
    <subcellularLocation>
        <location evidence="1">Cytoplasm</location>
    </subcellularLocation>
</comment>
<dbReference type="PANTHER" id="PTHR17490:SF16">
    <property type="entry name" value="THREONYLCARBAMOYL-AMP SYNTHASE"/>
    <property type="match status" value="1"/>
</dbReference>
<evidence type="ECO:0000256" key="5">
    <source>
        <dbReference type="ARBA" id="ARBA00022679"/>
    </source>
</evidence>
<feature type="compositionally biased region" description="Polar residues" evidence="12">
    <location>
        <begin position="261"/>
        <end position="271"/>
    </location>
</feature>
<evidence type="ECO:0000256" key="10">
    <source>
        <dbReference type="ARBA" id="ARBA00029774"/>
    </source>
</evidence>
<dbReference type="GO" id="GO:0008033">
    <property type="term" value="P:tRNA processing"/>
    <property type="evidence" value="ECO:0007669"/>
    <property type="project" value="UniProtKB-KW"/>
</dbReference>
<dbReference type="InterPro" id="IPR006070">
    <property type="entry name" value="Sua5-like_dom"/>
</dbReference>
<dbReference type="EC" id="2.7.7.87" evidence="3"/>
<keyword evidence="5" id="KW-0808">Transferase</keyword>
<keyword evidence="9" id="KW-0067">ATP-binding</keyword>
<evidence type="ECO:0000256" key="4">
    <source>
        <dbReference type="ARBA" id="ARBA00022490"/>
    </source>
</evidence>
<reference evidence="15" key="1">
    <citation type="submission" date="2015-03" db="EMBL/GenBank/DDBJ databases">
        <title>Luteipulveratus halotolerans sp. nov., a novel actinobacterium (Dermacoccaceae) from Sarawak, Malaysia.</title>
        <authorList>
            <person name="Juboi H."/>
            <person name="Basik A."/>
            <person name="Shamsul S.S."/>
            <person name="Arnold P."/>
            <person name="Schmitt E.K."/>
            <person name="Sanglier J.-J."/>
            <person name="Yeo T."/>
        </authorList>
    </citation>
    <scope>NUCLEOTIDE SEQUENCE [LARGE SCALE GENOMIC DNA]</scope>
    <source>
        <strain evidence="15">C296001</strain>
    </source>
</reference>
<dbReference type="PANTHER" id="PTHR17490">
    <property type="entry name" value="SUA5"/>
    <property type="match status" value="1"/>
</dbReference>
<evidence type="ECO:0000256" key="1">
    <source>
        <dbReference type="ARBA" id="ARBA00004496"/>
    </source>
</evidence>
<evidence type="ECO:0000256" key="8">
    <source>
        <dbReference type="ARBA" id="ARBA00022741"/>
    </source>
</evidence>
<evidence type="ECO:0000313" key="14">
    <source>
        <dbReference type="EMBL" id="KNX36615.1"/>
    </source>
</evidence>
<comment type="similarity">
    <text evidence="2">Belongs to the SUA5 family.</text>
</comment>
<keyword evidence="7" id="KW-0548">Nucleotidyltransferase</keyword>